<feature type="transmembrane region" description="Helical" evidence="3">
    <location>
        <begin position="149"/>
        <end position="172"/>
    </location>
</feature>
<dbReference type="PANTHER" id="PTHR20772">
    <property type="entry name" value="PROTEIN FMP42"/>
    <property type="match status" value="1"/>
</dbReference>
<dbReference type="PROSITE" id="PS51257">
    <property type="entry name" value="PROKAR_LIPOPROTEIN"/>
    <property type="match status" value="1"/>
</dbReference>
<keyword evidence="3" id="KW-0812">Transmembrane</keyword>
<dbReference type="GeneID" id="25312679"/>
<comment type="subcellular location">
    <subcellularLocation>
        <location evidence="1">Membrane</location>
        <topology evidence="1">Multi-pass membrane protein</topology>
    </subcellularLocation>
</comment>
<feature type="transmembrane region" description="Helical" evidence="3">
    <location>
        <begin position="302"/>
        <end position="321"/>
    </location>
</feature>
<feature type="transmembrane region" description="Helical" evidence="3">
    <location>
        <begin position="341"/>
        <end position="360"/>
    </location>
</feature>
<dbReference type="AlphaFoldDB" id="A0A0F4Z616"/>
<reference evidence="4 5" key="1">
    <citation type="submission" date="2015-04" db="EMBL/GenBank/DDBJ databases">
        <authorList>
            <person name="Heijne W.H."/>
            <person name="Fedorova N.D."/>
            <person name="Nierman W.C."/>
            <person name="Vollebregt A.W."/>
            <person name="Zhao Z."/>
            <person name="Wu L."/>
            <person name="Kumar M."/>
            <person name="Stam H."/>
            <person name="van den Berg M.A."/>
            <person name="Pel H.J."/>
        </authorList>
    </citation>
    <scope>NUCLEOTIDE SEQUENCE [LARGE SCALE GENOMIC DNA]</scope>
    <source>
        <strain evidence="4 5">CBS 393.64</strain>
    </source>
</reference>
<dbReference type="PANTHER" id="PTHR20772:SF4">
    <property type="entry name" value="HYPOTHETICAL AMINO ACID TRANSPORTER (EUROFUNG)"/>
    <property type="match status" value="1"/>
</dbReference>
<feature type="region of interest" description="Disordered" evidence="2">
    <location>
        <begin position="217"/>
        <end position="247"/>
    </location>
</feature>
<feature type="transmembrane region" description="Helical" evidence="3">
    <location>
        <begin position="367"/>
        <end position="385"/>
    </location>
</feature>
<proteinExistence type="predicted"/>
<protein>
    <submittedName>
        <fullName evidence="4">MFS transporter</fullName>
    </submittedName>
</protein>
<evidence type="ECO:0000313" key="4">
    <source>
        <dbReference type="EMBL" id="KKA25308.1"/>
    </source>
</evidence>
<dbReference type="Gene3D" id="1.20.1250.20">
    <property type="entry name" value="MFS general substrate transporter like domains"/>
    <property type="match status" value="1"/>
</dbReference>
<accession>A0A0F4Z616</accession>
<dbReference type="SUPFAM" id="SSF103473">
    <property type="entry name" value="MFS general substrate transporter"/>
    <property type="match status" value="1"/>
</dbReference>
<evidence type="ECO:0000256" key="3">
    <source>
        <dbReference type="SAM" id="Phobius"/>
    </source>
</evidence>
<dbReference type="STRING" id="1408163.A0A0F4Z616"/>
<name>A0A0F4Z616_RASE3</name>
<comment type="caution">
    <text evidence="4">The sequence shown here is derived from an EMBL/GenBank/DDBJ whole genome shotgun (WGS) entry which is preliminary data.</text>
</comment>
<dbReference type="InterPro" id="IPR011701">
    <property type="entry name" value="MFS"/>
</dbReference>
<keyword evidence="5" id="KW-1185">Reference proteome</keyword>
<feature type="compositionally biased region" description="Acidic residues" evidence="2">
    <location>
        <begin position="230"/>
        <end position="239"/>
    </location>
</feature>
<feature type="transmembrane region" description="Helical" evidence="3">
    <location>
        <begin position="421"/>
        <end position="442"/>
    </location>
</feature>
<dbReference type="OrthoDB" id="330047at2759"/>
<dbReference type="EMBL" id="LASV01000025">
    <property type="protein sequence ID" value="KKA25308.1"/>
    <property type="molecule type" value="Genomic_DNA"/>
</dbReference>
<dbReference type="InterPro" id="IPR036259">
    <property type="entry name" value="MFS_trans_sf"/>
</dbReference>
<dbReference type="RefSeq" id="XP_013331920.1">
    <property type="nucleotide sequence ID" value="XM_013476466.1"/>
</dbReference>
<sequence length="514" mass="57512">MLIKLAQVAVTILACWVASGIVFGFAALKPVLLSEGVYEDLCDKEELQDNVDVCFKQELKLNLFFTIASITANVSALPVGTILDRYGPRICNIAGCFCLAAGTLLMYFAFTIPRFDGYIIGNFFLSLGGTFIFVPAFQIANAFPKHAGAIVALVTGAFDASAAVFLFYRLAYEASHGALKPHKFFLGYLVVPILILIAQLTLLPARPYKTAQQLEEKIEKAQDPTRDVHESDDEIESETELERVRSRRREKRHDKIRKIDQILGTKDQRQQRVVQEEERQMNSGVWGVLHGQPARRQFMSPWFSLITLLTVLQMLRMNYFIATIRTQYEYMLDSEEQAARINNFFDAALPVGGVFSTPFIGLLLDRLSVPMILAIIVVLTTVIGALNCLPYVWAGYATVTLFVLLRPLYYSAMSDYAAKVFGFATFGRVYGAIICISGVVSFSQYALDALMQGPFHGNPTPINIVLAAAGFFVGTVLVLFVRTKGRQIRRRQLEEDAQAERERLIPEVEEGEEY</sequence>
<feature type="transmembrane region" description="Helical" evidence="3">
    <location>
        <begin position="118"/>
        <end position="137"/>
    </location>
</feature>
<evidence type="ECO:0000256" key="2">
    <source>
        <dbReference type="SAM" id="MobiDB-lite"/>
    </source>
</evidence>
<feature type="transmembrane region" description="Helical" evidence="3">
    <location>
        <begin position="462"/>
        <end position="481"/>
    </location>
</feature>
<feature type="transmembrane region" description="Helical" evidence="3">
    <location>
        <begin position="184"/>
        <end position="203"/>
    </location>
</feature>
<dbReference type="GO" id="GO:0022857">
    <property type="term" value="F:transmembrane transporter activity"/>
    <property type="evidence" value="ECO:0007669"/>
    <property type="project" value="InterPro"/>
</dbReference>
<keyword evidence="3" id="KW-0472">Membrane</keyword>
<dbReference type="Pfam" id="PF07690">
    <property type="entry name" value="MFS_1"/>
    <property type="match status" value="1"/>
</dbReference>
<organism evidence="4 5">
    <name type="scientific">Rasamsonia emersonii (strain ATCC 16479 / CBS 393.64 / IMI 116815)</name>
    <dbReference type="NCBI Taxonomy" id="1408163"/>
    <lineage>
        <taxon>Eukaryota</taxon>
        <taxon>Fungi</taxon>
        <taxon>Dikarya</taxon>
        <taxon>Ascomycota</taxon>
        <taxon>Pezizomycotina</taxon>
        <taxon>Eurotiomycetes</taxon>
        <taxon>Eurotiomycetidae</taxon>
        <taxon>Eurotiales</taxon>
        <taxon>Trichocomaceae</taxon>
        <taxon>Rasamsonia</taxon>
    </lineage>
</organism>
<dbReference type="GO" id="GO:0000329">
    <property type="term" value="C:fungal-type vacuole membrane"/>
    <property type="evidence" value="ECO:0007669"/>
    <property type="project" value="TreeGrafter"/>
</dbReference>
<dbReference type="InterPro" id="IPR052599">
    <property type="entry name" value="SLC43A_AATransporter"/>
</dbReference>
<feature type="transmembrane region" description="Helical" evidence="3">
    <location>
        <begin position="63"/>
        <end position="83"/>
    </location>
</feature>
<feature type="transmembrane region" description="Helical" evidence="3">
    <location>
        <begin position="391"/>
        <end position="409"/>
    </location>
</feature>
<keyword evidence="3" id="KW-1133">Transmembrane helix</keyword>
<dbReference type="Proteomes" id="UP000053958">
    <property type="component" value="Unassembled WGS sequence"/>
</dbReference>
<evidence type="ECO:0000256" key="1">
    <source>
        <dbReference type="ARBA" id="ARBA00004141"/>
    </source>
</evidence>
<evidence type="ECO:0000313" key="5">
    <source>
        <dbReference type="Proteomes" id="UP000053958"/>
    </source>
</evidence>
<gene>
    <name evidence="4" type="ORF">T310_0625</name>
</gene>
<feature type="transmembrane region" description="Helical" evidence="3">
    <location>
        <begin position="90"/>
        <end position="112"/>
    </location>
</feature>
<feature type="compositionally biased region" description="Basic and acidic residues" evidence="2">
    <location>
        <begin position="217"/>
        <end position="229"/>
    </location>
</feature>